<proteinExistence type="predicted"/>
<evidence type="ECO:0000313" key="1">
    <source>
        <dbReference type="EMBL" id="VDK80763.1"/>
    </source>
</evidence>
<name>A0A3P6TCS6_DIBLA</name>
<reference evidence="1 2" key="1">
    <citation type="submission" date="2018-11" db="EMBL/GenBank/DDBJ databases">
        <authorList>
            <consortium name="Pathogen Informatics"/>
        </authorList>
    </citation>
    <scope>NUCLEOTIDE SEQUENCE [LARGE SCALE GENOMIC DNA]</scope>
</reference>
<dbReference type="EMBL" id="UYRU01043208">
    <property type="protein sequence ID" value="VDK80763.1"/>
    <property type="molecule type" value="Genomic_DNA"/>
</dbReference>
<accession>A0A3P6TCS6</accession>
<keyword evidence="2" id="KW-1185">Reference proteome</keyword>
<gene>
    <name evidence="1" type="ORF">DILT_LOCUS3142</name>
</gene>
<organism evidence="1 2">
    <name type="scientific">Dibothriocephalus latus</name>
    <name type="common">Fish tapeworm</name>
    <name type="synonym">Diphyllobothrium latum</name>
    <dbReference type="NCBI Taxonomy" id="60516"/>
    <lineage>
        <taxon>Eukaryota</taxon>
        <taxon>Metazoa</taxon>
        <taxon>Spiralia</taxon>
        <taxon>Lophotrochozoa</taxon>
        <taxon>Platyhelminthes</taxon>
        <taxon>Cestoda</taxon>
        <taxon>Eucestoda</taxon>
        <taxon>Diphyllobothriidea</taxon>
        <taxon>Diphyllobothriidae</taxon>
        <taxon>Dibothriocephalus</taxon>
    </lineage>
</organism>
<dbReference type="OrthoDB" id="6270635at2759"/>
<evidence type="ECO:0000313" key="2">
    <source>
        <dbReference type="Proteomes" id="UP000281553"/>
    </source>
</evidence>
<dbReference type="AlphaFoldDB" id="A0A3P6TCS6"/>
<dbReference type="Proteomes" id="UP000281553">
    <property type="component" value="Unassembled WGS sequence"/>
</dbReference>
<protein>
    <submittedName>
        <fullName evidence="1">Uncharacterized protein</fullName>
    </submittedName>
</protein>
<sequence length="69" mass="8004">MSKANQFNVYSKKEFKIMTIGERTVGFRNILAENSFYEFSCLRDASEILPDWFILGGKSLQPGWYVETT</sequence>